<protein>
    <submittedName>
        <fullName evidence="2">Uncharacterized protein</fullName>
    </submittedName>
</protein>
<organism evidence="2 3">
    <name type="scientific">Tribonema minus</name>
    <dbReference type="NCBI Taxonomy" id="303371"/>
    <lineage>
        <taxon>Eukaryota</taxon>
        <taxon>Sar</taxon>
        <taxon>Stramenopiles</taxon>
        <taxon>Ochrophyta</taxon>
        <taxon>PX clade</taxon>
        <taxon>Xanthophyceae</taxon>
        <taxon>Tribonematales</taxon>
        <taxon>Tribonemataceae</taxon>
        <taxon>Tribonema</taxon>
    </lineage>
</organism>
<dbReference type="InterPro" id="IPR023238">
    <property type="entry name" value="FAM175"/>
</dbReference>
<dbReference type="GO" id="GO:0005634">
    <property type="term" value="C:nucleus"/>
    <property type="evidence" value="ECO:0007669"/>
    <property type="project" value="TreeGrafter"/>
</dbReference>
<dbReference type="EMBL" id="JAFCMP010000134">
    <property type="protein sequence ID" value="KAG5185391.1"/>
    <property type="molecule type" value="Genomic_DNA"/>
</dbReference>
<keyword evidence="1" id="KW-0175">Coiled coil</keyword>
<reference evidence="2" key="1">
    <citation type="submission" date="2021-02" db="EMBL/GenBank/DDBJ databases">
        <title>First Annotated Genome of the Yellow-green Alga Tribonema minus.</title>
        <authorList>
            <person name="Mahan K.M."/>
        </authorList>
    </citation>
    <scope>NUCLEOTIDE SEQUENCE</scope>
    <source>
        <strain evidence="2">UTEX B ZZ1240</strain>
    </source>
</reference>
<proteinExistence type="predicted"/>
<evidence type="ECO:0000313" key="2">
    <source>
        <dbReference type="EMBL" id="KAG5185391.1"/>
    </source>
</evidence>
<dbReference type="PRINTS" id="PR02051">
    <property type="entry name" value="PROTEINF175"/>
</dbReference>
<name>A0A835Z179_9STRA</name>
<feature type="non-terminal residue" evidence="2">
    <location>
        <position position="267"/>
    </location>
</feature>
<keyword evidence="3" id="KW-1185">Reference proteome</keyword>
<dbReference type="PANTHER" id="PTHR31728">
    <property type="entry name" value="ABRAXAS FAMILY MEMBER"/>
    <property type="match status" value="1"/>
</dbReference>
<comment type="caution">
    <text evidence="2">The sequence shown here is derived from an EMBL/GenBank/DDBJ whole genome shotgun (WGS) entry which is preliminary data.</text>
</comment>
<evidence type="ECO:0000256" key="1">
    <source>
        <dbReference type="SAM" id="Coils"/>
    </source>
</evidence>
<dbReference type="PANTHER" id="PTHR31728:SF5">
    <property type="entry name" value="OS07G0540200 PROTEIN"/>
    <property type="match status" value="1"/>
</dbReference>
<dbReference type="AlphaFoldDB" id="A0A835Z179"/>
<gene>
    <name evidence="2" type="ORF">JKP88DRAFT_312273</name>
</gene>
<dbReference type="Pfam" id="PF21125">
    <property type="entry name" value="MPN_2A_DUB_like"/>
    <property type="match status" value="1"/>
</dbReference>
<dbReference type="GO" id="GO:0031593">
    <property type="term" value="F:polyubiquitin modification-dependent protein binding"/>
    <property type="evidence" value="ECO:0007669"/>
    <property type="project" value="TreeGrafter"/>
</dbReference>
<sequence>FDVDAVSFPGPLLVSLFHEAGAAATPRCPCLSYKEGLLVGSCTRRMVSSTADNHEAETKAQHELVLQQFITTGGRCSFYDGLGGVAQEKLKGATKQLERWAGFFVVRRGGGMRPSLRELEVYRNMRALPGVPHSFVLLLLTITIAPGSNTQSFKYYCLAEDLSGKLKPLPCRVRNLLHDSATDFGRFYPTPLPPDLVSKAKECGLTDAYSGDMPPHLVQQEDLFKATMTSLQEALQEVAAAEARVRQLQAEEASLQEALGGTQMMAE</sequence>
<feature type="coiled-coil region" evidence="1">
    <location>
        <begin position="231"/>
        <end position="258"/>
    </location>
</feature>
<dbReference type="Proteomes" id="UP000664859">
    <property type="component" value="Unassembled WGS sequence"/>
</dbReference>
<accession>A0A835Z179</accession>
<evidence type="ECO:0000313" key="3">
    <source>
        <dbReference type="Proteomes" id="UP000664859"/>
    </source>
</evidence>